<protein>
    <submittedName>
        <fullName evidence="2">Uncharacterized protein</fullName>
    </submittedName>
</protein>
<dbReference type="AlphaFoldDB" id="A0AAP0JD91"/>
<evidence type="ECO:0000313" key="2">
    <source>
        <dbReference type="EMBL" id="KAK9132006.1"/>
    </source>
</evidence>
<dbReference type="EMBL" id="JBBNAG010000005">
    <property type="protein sequence ID" value="KAK9132006.1"/>
    <property type="molecule type" value="Genomic_DNA"/>
</dbReference>
<feature type="region of interest" description="Disordered" evidence="1">
    <location>
        <begin position="56"/>
        <end position="100"/>
    </location>
</feature>
<feature type="compositionally biased region" description="Low complexity" evidence="1">
    <location>
        <begin position="8"/>
        <end position="21"/>
    </location>
</feature>
<feature type="compositionally biased region" description="Basic and acidic residues" evidence="1">
    <location>
        <begin position="63"/>
        <end position="77"/>
    </location>
</feature>
<name>A0AAP0JD91_9MAGN</name>
<feature type="region of interest" description="Disordered" evidence="1">
    <location>
        <begin position="518"/>
        <end position="542"/>
    </location>
</feature>
<evidence type="ECO:0000256" key="1">
    <source>
        <dbReference type="SAM" id="MobiDB-lite"/>
    </source>
</evidence>
<sequence length="888" mass="101873">MRKKNRKPSTSSSQSLLLTPQKMVEVGTDLVQIGNPSSAEDGNPNFSIGVEKVLDSENPDSIGEEKVLENESPKSIEGDGVLGSENPNVSGGLEGFGGGDPELIDEDDEEELMMIEDEKPRRVIENPDQIVQNSREYDLDGEELKFFDKGGDFEHQEQRINEAEGMSLSPPLMNNAVEIDVNMIDIVHENPIPATVTTYNVARKNPKRKRPLNVRQRAAIDKKIHSIREKLKLVPFRPSKTLDFNKHDKLLKKLGLWDFVHVEFDQEIRHDFLYELLVNYNPKNPNLRGSFIGDYKIMVSRADLARALKLPRKKDRISLSESLDADLLSEESKQFLQEFLSNWVLLHEDAWLMPSDVFSSIQLIKEGQPQKVDWSGLIWFMVAKELTQATRLGFCYYASHLQCMIKHQWPELFKEEPLLEVSAEEGDDIVGDLKMRSIEDCQGPELGKIQTELCLGQERIESEQEVRHEEVMEFQHHKEEPGCAADWLLDGKSNVTDHSLQPCNLKNIVNGVGEQHIIKEEEEEEEEEEEGEEEEDEEEGDQQISYNFSSKFDHLERLPSSDLLGAMDHQDMSFSPSAELQNHASGQFLQSRPDAHLNPGSSSMFGNSCKRELSHEDDDQHQPFHEEQKRTRHEGHWEHKTPDFDICMEEMNSWMGKARMMYEAKDQAYLNAQMNQQILLSEMQQRNSIIANLQKTRFEEVQKRDVQIYKLERELLVMSSLLEGYRKALRENRRQFAEYRERFSMLEESVYKDVGPGGLVLSNFEVEKLRLQQEEEERKQCLMIEEKVVDFERSWLGELKGFIALVDILAERLSGIENAVQLLKDNWKRAKTSEAETQVNTSMSPNALEAETQVVTSMSPKAPEAGISVDTPKDHDISEAENIVAMEL</sequence>
<feature type="region of interest" description="Disordered" evidence="1">
    <location>
        <begin position="590"/>
        <end position="635"/>
    </location>
</feature>
<keyword evidence="3" id="KW-1185">Reference proteome</keyword>
<gene>
    <name evidence="2" type="ORF">Scep_011534</name>
</gene>
<proteinExistence type="predicted"/>
<evidence type="ECO:0000313" key="3">
    <source>
        <dbReference type="Proteomes" id="UP001419268"/>
    </source>
</evidence>
<reference evidence="2 3" key="1">
    <citation type="submission" date="2024-01" db="EMBL/GenBank/DDBJ databases">
        <title>Genome assemblies of Stephania.</title>
        <authorList>
            <person name="Yang L."/>
        </authorList>
    </citation>
    <scope>NUCLEOTIDE SEQUENCE [LARGE SCALE GENOMIC DNA]</scope>
    <source>
        <strain evidence="2">JXDWG</strain>
        <tissue evidence="2">Leaf</tissue>
    </source>
</reference>
<comment type="caution">
    <text evidence="2">The sequence shown here is derived from an EMBL/GenBank/DDBJ whole genome shotgun (WGS) entry which is preliminary data.</text>
</comment>
<dbReference type="PANTHER" id="PTHR35120:SF2">
    <property type="entry name" value="AMINOTRANSFERASE-LIKE PLANT MOBILE DOMAIN-CONTAINING PROTEIN"/>
    <property type="match status" value="1"/>
</dbReference>
<accession>A0AAP0JD91</accession>
<feature type="region of interest" description="Disordered" evidence="1">
    <location>
        <begin position="1"/>
        <end position="21"/>
    </location>
</feature>
<dbReference type="Proteomes" id="UP001419268">
    <property type="component" value="Unassembled WGS sequence"/>
</dbReference>
<dbReference type="PANTHER" id="PTHR35120">
    <property type="entry name" value="HISTONE ACETYLTRANSFERASE KAT6B-LIKE"/>
    <property type="match status" value="1"/>
</dbReference>
<organism evidence="2 3">
    <name type="scientific">Stephania cephalantha</name>
    <dbReference type="NCBI Taxonomy" id="152367"/>
    <lineage>
        <taxon>Eukaryota</taxon>
        <taxon>Viridiplantae</taxon>
        <taxon>Streptophyta</taxon>
        <taxon>Embryophyta</taxon>
        <taxon>Tracheophyta</taxon>
        <taxon>Spermatophyta</taxon>
        <taxon>Magnoliopsida</taxon>
        <taxon>Ranunculales</taxon>
        <taxon>Menispermaceae</taxon>
        <taxon>Menispermoideae</taxon>
        <taxon>Cissampelideae</taxon>
        <taxon>Stephania</taxon>
    </lineage>
</organism>
<feature type="compositionally biased region" description="Basic and acidic residues" evidence="1">
    <location>
        <begin position="609"/>
        <end position="635"/>
    </location>
</feature>
<feature type="compositionally biased region" description="Acidic residues" evidence="1">
    <location>
        <begin position="520"/>
        <end position="541"/>
    </location>
</feature>